<evidence type="ECO:0000313" key="7">
    <source>
        <dbReference type="EMBL" id="WOK99251.1"/>
    </source>
</evidence>
<dbReference type="InterPro" id="IPR009057">
    <property type="entry name" value="Homeodomain-like_sf"/>
</dbReference>
<feature type="domain" description="Myb-like" evidence="5">
    <location>
        <begin position="7"/>
        <end position="61"/>
    </location>
</feature>
<dbReference type="CDD" id="cd00167">
    <property type="entry name" value="SANT"/>
    <property type="match status" value="1"/>
</dbReference>
<dbReference type="PROSITE" id="PS51293">
    <property type="entry name" value="SANT"/>
    <property type="match status" value="1"/>
</dbReference>
<dbReference type="EMBL" id="CP136891">
    <property type="protein sequence ID" value="WOK99251.1"/>
    <property type="molecule type" value="Genomic_DNA"/>
</dbReference>
<dbReference type="GO" id="GO:0003700">
    <property type="term" value="F:DNA-binding transcription factor activity"/>
    <property type="evidence" value="ECO:0007669"/>
    <property type="project" value="InterPro"/>
</dbReference>
<proteinExistence type="predicted"/>
<dbReference type="PANTHER" id="PTHR43952">
    <property type="entry name" value="MYB FAMILY TRANSCRIPTION FACTOR-RELATED"/>
    <property type="match status" value="1"/>
</dbReference>
<evidence type="ECO:0000256" key="4">
    <source>
        <dbReference type="ARBA" id="ARBA00023242"/>
    </source>
</evidence>
<evidence type="ECO:0000313" key="8">
    <source>
        <dbReference type="Proteomes" id="UP001327560"/>
    </source>
</evidence>
<dbReference type="SMART" id="SM00717">
    <property type="entry name" value="SANT"/>
    <property type="match status" value="1"/>
</dbReference>
<reference evidence="7 8" key="1">
    <citation type="submission" date="2023-10" db="EMBL/GenBank/DDBJ databases">
        <title>Chromosome-scale genome assembly provides insights into flower coloration mechanisms of Canna indica.</title>
        <authorList>
            <person name="Li C."/>
        </authorList>
    </citation>
    <scope>NUCLEOTIDE SEQUENCE [LARGE SCALE GENOMIC DNA]</scope>
    <source>
        <tissue evidence="7">Flower</tissue>
    </source>
</reference>
<evidence type="ECO:0000259" key="5">
    <source>
        <dbReference type="PROSITE" id="PS50090"/>
    </source>
</evidence>
<accession>A0AAQ3K328</accession>
<keyword evidence="4" id="KW-0539">Nucleus</keyword>
<dbReference type="Gene3D" id="1.10.10.60">
    <property type="entry name" value="Homeodomain-like"/>
    <property type="match status" value="1"/>
</dbReference>
<dbReference type="Proteomes" id="UP001327560">
    <property type="component" value="Chromosome 2"/>
</dbReference>
<dbReference type="PROSITE" id="PS50090">
    <property type="entry name" value="MYB_LIKE"/>
    <property type="match status" value="1"/>
</dbReference>
<evidence type="ECO:0000259" key="6">
    <source>
        <dbReference type="PROSITE" id="PS51293"/>
    </source>
</evidence>
<name>A0AAQ3K328_9LILI</name>
<keyword evidence="8" id="KW-1185">Reference proteome</keyword>
<dbReference type="FunFam" id="1.10.10.60:FF:000154">
    <property type="entry name" value="Transcription factor SRM1"/>
    <property type="match status" value="1"/>
</dbReference>
<organism evidence="7 8">
    <name type="scientific">Canna indica</name>
    <name type="common">Indian-shot</name>
    <dbReference type="NCBI Taxonomy" id="4628"/>
    <lineage>
        <taxon>Eukaryota</taxon>
        <taxon>Viridiplantae</taxon>
        <taxon>Streptophyta</taxon>
        <taxon>Embryophyta</taxon>
        <taxon>Tracheophyta</taxon>
        <taxon>Spermatophyta</taxon>
        <taxon>Magnoliopsida</taxon>
        <taxon>Liliopsida</taxon>
        <taxon>Zingiberales</taxon>
        <taxon>Cannaceae</taxon>
        <taxon>Canna</taxon>
    </lineage>
</organism>
<protein>
    <submittedName>
        <fullName evidence="7">Uncharacterized protein</fullName>
    </submittedName>
</protein>
<dbReference type="GO" id="GO:0005634">
    <property type="term" value="C:nucleus"/>
    <property type="evidence" value="ECO:0007669"/>
    <property type="project" value="UniProtKB-SubCell"/>
</dbReference>
<dbReference type="AlphaFoldDB" id="A0AAQ3K328"/>
<dbReference type="InterPro" id="IPR001005">
    <property type="entry name" value="SANT/Myb"/>
</dbReference>
<comment type="subcellular location">
    <subcellularLocation>
        <location evidence="1">Nucleus</location>
    </subcellularLocation>
</comment>
<dbReference type="PANTHER" id="PTHR43952:SF99">
    <property type="entry name" value="PROTEIN RADIALIS-LIKE 4 ISOFORM X1"/>
    <property type="match status" value="1"/>
</dbReference>
<keyword evidence="2" id="KW-0805">Transcription regulation</keyword>
<dbReference type="Pfam" id="PF00249">
    <property type="entry name" value="Myb_DNA-binding"/>
    <property type="match status" value="1"/>
</dbReference>
<evidence type="ECO:0000256" key="3">
    <source>
        <dbReference type="ARBA" id="ARBA00023163"/>
    </source>
</evidence>
<dbReference type="InterPro" id="IPR044636">
    <property type="entry name" value="RADIALIS-like"/>
</dbReference>
<evidence type="ECO:0000256" key="2">
    <source>
        <dbReference type="ARBA" id="ARBA00023015"/>
    </source>
</evidence>
<evidence type="ECO:0000256" key="1">
    <source>
        <dbReference type="ARBA" id="ARBA00004123"/>
    </source>
</evidence>
<dbReference type="InterPro" id="IPR017884">
    <property type="entry name" value="SANT_dom"/>
</dbReference>
<sequence length="112" mass="12876">MASSSRSSRKLDQSWTDDENKRFEMALACYEENTPDRWQNVARAIGGRSVDEVKRHYEQLANDINLIDATEKPFYDYPTSSGRRRNGTGGQEQRWCSSLHSFTLVPFPAQVD</sequence>
<feature type="domain" description="SANT" evidence="6">
    <location>
        <begin position="10"/>
        <end position="65"/>
    </location>
</feature>
<gene>
    <name evidence="7" type="ORF">Cni_G07963</name>
</gene>
<keyword evidence="3" id="KW-0804">Transcription</keyword>
<dbReference type="SUPFAM" id="SSF46689">
    <property type="entry name" value="Homeodomain-like"/>
    <property type="match status" value="1"/>
</dbReference>